<feature type="domain" description="Glyoxalase-like" evidence="1">
    <location>
        <begin position="13"/>
        <end position="121"/>
    </location>
</feature>
<dbReference type="Proteomes" id="UP001183202">
    <property type="component" value="Unassembled WGS sequence"/>
</dbReference>
<dbReference type="Gene3D" id="3.10.180.10">
    <property type="entry name" value="2,3-Dihydroxybiphenyl 1,2-Dioxygenase, domain 1"/>
    <property type="match status" value="1"/>
</dbReference>
<dbReference type="InterPro" id="IPR041581">
    <property type="entry name" value="Glyoxalase_6"/>
</dbReference>
<dbReference type="EMBL" id="JAVREJ010000003">
    <property type="protein sequence ID" value="MDT0349345.1"/>
    <property type="molecule type" value="Genomic_DNA"/>
</dbReference>
<comment type="caution">
    <text evidence="2">The sequence shown here is derived from an EMBL/GenBank/DDBJ whole genome shotgun (WGS) entry which is preliminary data.</text>
</comment>
<evidence type="ECO:0000313" key="3">
    <source>
        <dbReference type="Proteomes" id="UP001183202"/>
    </source>
</evidence>
<dbReference type="RefSeq" id="WP_311555356.1">
    <property type="nucleotide sequence ID" value="NZ_JAVREJ010000003.1"/>
</dbReference>
<keyword evidence="3" id="KW-1185">Reference proteome</keyword>
<evidence type="ECO:0000313" key="2">
    <source>
        <dbReference type="EMBL" id="MDT0349345.1"/>
    </source>
</evidence>
<dbReference type="Pfam" id="PF18029">
    <property type="entry name" value="Glyoxalase_6"/>
    <property type="match status" value="1"/>
</dbReference>
<dbReference type="PANTHER" id="PTHR35908:SF1">
    <property type="entry name" value="CONSERVED PROTEIN"/>
    <property type="match status" value="1"/>
</dbReference>
<organism evidence="2 3">
    <name type="scientific">Pseudonocardia charpentierae</name>
    <dbReference type="NCBI Taxonomy" id="3075545"/>
    <lineage>
        <taxon>Bacteria</taxon>
        <taxon>Bacillati</taxon>
        <taxon>Actinomycetota</taxon>
        <taxon>Actinomycetes</taxon>
        <taxon>Pseudonocardiales</taxon>
        <taxon>Pseudonocardiaceae</taxon>
        <taxon>Pseudonocardia</taxon>
    </lineage>
</organism>
<sequence length="123" mass="13103">MTTSTGVARLQVVALDCPDPTALAAFYAAVLGTSVEETDTDWVQLAPAGGTPLAFQRVADHRPPRWPGAEHPQQIHLDLEVDDLDAGEASVVALGARKHEVQPGEAFRVFLDPAGHPFCLVLP</sequence>
<proteinExistence type="predicted"/>
<gene>
    <name evidence="2" type="ORF">RM445_07370</name>
</gene>
<dbReference type="PANTHER" id="PTHR35908">
    <property type="entry name" value="HYPOTHETICAL FUSION PROTEIN"/>
    <property type="match status" value="1"/>
</dbReference>
<dbReference type="InterPro" id="IPR029068">
    <property type="entry name" value="Glyas_Bleomycin-R_OHBP_Dase"/>
</dbReference>
<name>A0ABU2N6F6_9PSEU</name>
<protein>
    <submittedName>
        <fullName evidence="2">VOC family protein</fullName>
    </submittedName>
</protein>
<evidence type="ECO:0000259" key="1">
    <source>
        <dbReference type="Pfam" id="PF18029"/>
    </source>
</evidence>
<reference evidence="3" key="1">
    <citation type="submission" date="2023-07" db="EMBL/GenBank/DDBJ databases">
        <title>30 novel species of actinomycetes from the DSMZ collection.</title>
        <authorList>
            <person name="Nouioui I."/>
        </authorList>
    </citation>
    <scope>NUCLEOTIDE SEQUENCE [LARGE SCALE GENOMIC DNA]</scope>
    <source>
        <strain evidence="3">DSM 45834</strain>
    </source>
</reference>
<dbReference type="SUPFAM" id="SSF54593">
    <property type="entry name" value="Glyoxalase/Bleomycin resistance protein/Dihydroxybiphenyl dioxygenase"/>
    <property type="match status" value="1"/>
</dbReference>
<dbReference type="CDD" id="cd06587">
    <property type="entry name" value="VOC"/>
    <property type="match status" value="1"/>
</dbReference>
<accession>A0ABU2N6F6</accession>